<comment type="caution">
    <text evidence="5">The sequence shown here is derived from an EMBL/GenBank/DDBJ whole genome shotgun (WGS) entry which is preliminary data.</text>
</comment>
<dbReference type="GO" id="GO:0005096">
    <property type="term" value="F:GTPase activator activity"/>
    <property type="evidence" value="ECO:0007669"/>
    <property type="project" value="InterPro"/>
</dbReference>
<dbReference type="InterPro" id="IPR011989">
    <property type="entry name" value="ARM-like"/>
</dbReference>
<evidence type="ECO:0008006" key="7">
    <source>
        <dbReference type="Google" id="ProtNLM"/>
    </source>
</evidence>
<dbReference type="Gene3D" id="1.25.10.10">
    <property type="entry name" value="Leucine-rich Repeat Variant"/>
    <property type="match status" value="2"/>
</dbReference>
<dbReference type="GO" id="GO:0048487">
    <property type="term" value="F:beta-tubulin binding"/>
    <property type="evidence" value="ECO:0007669"/>
    <property type="project" value="InterPro"/>
</dbReference>
<dbReference type="PROSITE" id="PS50077">
    <property type="entry name" value="HEAT_REPEAT"/>
    <property type="match status" value="1"/>
</dbReference>
<dbReference type="Pfam" id="PF12612">
    <property type="entry name" value="TFCD_C"/>
    <property type="match status" value="1"/>
</dbReference>
<evidence type="ECO:0000256" key="1">
    <source>
        <dbReference type="ARBA" id="ARBA00023186"/>
    </source>
</evidence>
<dbReference type="PANTHER" id="PTHR12658:SF0">
    <property type="entry name" value="TUBULIN-SPECIFIC CHAPERONE D"/>
    <property type="match status" value="1"/>
</dbReference>
<dbReference type="PANTHER" id="PTHR12658">
    <property type="entry name" value="BETA-TUBULIN COFACTOR D"/>
    <property type="match status" value="1"/>
</dbReference>
<name>A0AAD5XY21_9FUNG</name>
<dbReference type="AlphaFoldDB" id="A0AAD5XY21"/>
<dbReference type="Pfam" id="PF23579">
    <property type="entry name" value="ARM_TBCD"/>
    <property type="match status" value="1"/>
</dbReference>
<dbReference type="InterPro" id="IPR022577">
    <property type="entry name" value="TBCD_C"/>
</dbReference>
<evidence type="ECO:0000313" key="5">
    <source>
        <dbReference type="EMBL" id="KAJ3219334.1"/>
    </source>
</evidence>
<protein>
    <recommendedName>
        <fullName evidence="7">Tubulin-specific chaperone D</fullName>
    </recommendedName>
</protein>
<dbReference type="InterPro" id="IPR033162">
    <property type="entry name" value="TBCD"/>
</dbReference>
<dbReference type="GO" id="GO:0000226">
    <property type="term" value="P:microtubule cytoskeleton organization"/>
    <property type="evidence" value="ECO:0007669"/>
    <property type="project" value="TreeGrafter"/>
</dbReference>
<evidence type="ECO:0000259" key="4">
    <source>
        <dbReference type="Pfam" id="PF25767"/>
    </source>
</evidence>
<feature type="domain" description="Tubulin-folding cofactor D C-terminal" evidence="3">
    <location>
        <begin position="918"/>
        <end position="1114"/>
    </location>
</feature>
<dbReference type="InterPro" id="IPR016024">
    <property type="entry name" value="ARM-type_fold"/>
</dbReference>
<dbReference type="GO" id="GO:0007021">
    <property type="term" value="P:tubulin complex assembly"/>
    <property type="evidence" value="ECO:0007669"/>
    <property type="project" value="InterPro"/>
</dbReference>
<keyword evidence="6" id="KW-1185">Reference proteome</keyword>
<feature type="repeat" description="HEAT" evidence="2">
    <location>
        <begin position="355"/>
        <end position="392"/>
    </location>
</feature>
<dbReference type="EMBL" id="JADGJW010000342">
    <property type="protein sequence ID" value="KAJ3219334.1"/>
    <property type="molecule type" value="Genomic_DNA"/>
</dbReference>
<feature type="domain" description="Tubulin-folding cofactor D ARM repeats" evidence="4">
    <location>
        <begin position="282"/>
        <end position="530"/>
    </location>
</feature>
<dbReference type="SUPFAM" id="SSF48371">
    <property type="entry name" value="ARM repeat"/>
    <property type="match status" value="1"/>
</dbReference>
<dbReference type="InterPro" id="IPR021133">
    <property type="entry name" value="HEAT_type_2"/>
</dbReference>
<evidence type="ECO:0000256" key="2">
    <source>
        <dbReference type="PROSITE-ProRule" id="PRU00103"/>
    </source>
</evidence>
<reference evidence="5" key="1">
    <citation type="submission" date="2020-05" db="EMBL/GenBank/DDBJ databases">
        <title>Phylogenomic resolution of chytrid fungi.</title>
        <authorList>
            <person name="Stajich J.E."/>
            <person name="Amses K."/>
            <person name="Simmons R."/>
            <person name="Seto K."/>
            <person name="Myers J."/>
            <person name="Bonds A."/>
            <person name="Quandt C.A."/>
            <person name="Barry K."/>
            <person name="Liu P."/>
            <person name="Grigoriev I."/>
            <person name="Longcore J.E."/>
            <person name="James T.Y."/>
        </authorList>
    </citation>
    <scope>NUCLEOTIDE SEQUENCE</scope>
    <source>
        <strain evidence="5">JEL0476</strain>
    </source>
</reference>
<proteinExistence type="predicted"/>
<dbReference type="Proteomes" id="UP001211065">
    <property type="component" value="Unassembled WGS sequence"/>
</dbReference>
<gene>
    <name evidence="5" type="ORF">HK099_004731</name>
</gene>
<organism evidence="5 6">
    <name type="scientific">Clydaea vesicula</name>
    <dbReference type="NCBI Taxonomy" id="447962"/>
    <lineage>
        <taxon>Eukaryota</taxon>
        <taxon>Fungi</taxon>
        <taxon>Fungi incertae sedis</taxon>
        <taxon>Chytridiomycota</taxon>
        <taxon>Chytridiomycota incertae sedis</taxon>
        <taxon>Chytridiomycetes</taxon>
        <taxon>Lobulomycetales</taxon>
        <taxon>Lobulomycetaceae</taxon>
        <taxon>Clydaea</taxon>
    </lineage>
</organism>
<dbReference type="GO" id="GO:0007023">
    <property type="term" value="P:post-chaperonin tubulin folding pathway"/>
    <property type="evidence" value="ECO:0007669"/>
    <property type="project" value="InterPro"/>
</dbReference>
<sequence length="1207" mass="138986">MDQFLIQIRCNTLKLLQCDKSNEGDSCAYISSQLSLQKDLDYFQEQPTLLDRYLEELITFTMGNIKEIINEKFLQSDDDLFKLSADITFNNKFKLIYYFCKVRGYKTILKFFPNEVGIFEPMFRYLSLLSTKDFQLWEQRYVLLLWLSLLSIVPFDLKDIDSSSRADTLVNDIVNLCKSFLEKAGKEQEAAALVLARILTRKDTVHIKLKEYIEWVLDQLSNNITLNVFKICGVLNSLCTIFKFGPREILNEEINRIVQTKILNSFFTENLDFNEDFQLNSLVRKCIVKIAQRLGLSYLKPCKVLSWRYTRGNRHLEENLGFHDSQKLNKFSGRNNQLVDAEQEEADVPEEMESLIGILLQGLKDKDTIVRWSSAKGVGRLTERLPKAYSQEIIASVLQLFEEDFYNDDLSFVSDCTWHGACLCIAELSRRGLLLPENLVSVVPQIAKALLFDVKRGSHSIGSHVRDAACYACWSFARAYSAEDMLPFSRAIGDVLICNSVLDREVNIRRANSAAFQESVGRLGVFPHGIAVVTTADYFNIGNRSNSYLKVATEISNFEEYKLPLIKHLVSRSVPHWDMEIRELASKALGKVTHNAKEFVVSEVLPELVSRVNSADLNVRHGSLLSAGEVIVALSEMYDKSLDCWICSTNTQKQLIENITLVVVNYPQKFLESFGWELTRVALLNFISCLCLANWPTTQDDKFKKFSHNKLERFVNISGNNDGHSPLLDLSEQIWNFLQLCLECKEEKVQVKSCLALKDFSEWVYTENNKNLCPFFEYYITYALDQLKSDRMNTKHIKRGVALSFKFLHFKGLQYRFDEIVDQLILNTMEKREYLYDAEIKRNIIIALETLLINSEDIVNINQYDKILQCMIGCLDDYSTDLRGDVGSWVREEGIKGLKYCMVVGNSKHFLLKSKAVEVMALIFRQGCEKIDRVRETAGKALFDLIWIDYWNFDFEYLRTYFRKDLDINWLNPSEVFPFMTQFLNYSIFQIEILTGIIVSVGGLTESLVRFSSASLVNFLLNVPTCNSTTQKVEITMSLQNFFSILNEIFSRNLKIDRISIPLLETLDVLSNAEVFQNLFQVDMMEQLTYSVNIIERLIELVLKVLFKSKDTKKLIIGIKVLSSFIGLTNLKLLDLDEEEVGDDDLKTNLSRCHYKVVKKVVSYLCHPYPKIRRVAAEQLYIVVSVGAILSSNNIEEVETLLLEENW</sequence>
<accession>A0AAD5XY21</accession>
<keyword evidence="1" id="KW-0143">Chaperone</keyword>
<evidence type="ECO:0000313" key="6">
    <source>
        <dbReference type="Proteomes" id="UP001211065"/>
    </source>
</evidence>
<evidence type="ECO:0000259" key="3">
    <source>
        <dbReference type="Pfam" id="PF12612"/>
    </source>
</evidence>
<dbReference type="InterPro" id="IPR058033">
    <property type="entry name" value="ARM_TBCD_2nd"/>
</dbReference>
<dbReference type="Pfam" id="PF25767">
    <property type="entry name" value="ARM_TBCD_2nd"/>
    <property type="match status" value="1"/>
</dbReference>